<evidence type="ECO:0000259" key="1">
    <source>
        <dbReference type="Pfam" id="PF13229"/>
    </source>
</evidence>
<reference evidence="2 3" key="1">
    <citation type="submission" date="2019-02" db="EMBL/GenBank/DDBJ databases">
        <title>Deep-cultivation of Planctomycetes and their phenomic and genomic characterization uncovers novel biology.</title>
        <authorList>
            <person name="Wiegand S."/>
            <person name="Jogler M."/>
            <person name="Boedeker C."/>
            <person name="Pinto D."/>
            <person name="Vollmers J."/>
            <person name="Rivas-Marin E."/>
            <person name="Kohn T."/>
            <person name="Peeters S.H."/>
            <person name="Heuer A."/>
            <person name="Rast P."/>
            <person name="Oberbeckmann S."/>
            <person name="Bunk B."/>
            <person name="Jeske O."/>
            <person name="Meyerdierks A."/>
            <person name="Storesund J.E."/>
            <person name="Kallscheuer N."/>
            <person name="Luecker S."/>
            <person name="Lage O.M."/>
            <person name="Pohl T."/>
            <person name="Merkel B.J."/>
            <person name="Hornburger P."/>
            <person name="Mueller R.-W."/>
            <person name="Bruemmer F."/>
            <person name="Labrenz M."/>
            <person name="Spormann A.M."/>
            <person name="Op Den Camp H."/>
            <person name="Overmann J."/>
            <person name="Amann R."/>
            <person name="Jetten M.S.M."/>
            <person name="Mascher T."/>
            <person name="Medema M.H."/>
            <person name="Devos D.P."/>
            <person name="Kaster A.-K."/>
            <person name="Ovreas L."/>
            <person name="Rohde M."/>
            <person name="Galperin M.Y."/>
            <person name="Jogler C."/>
        </authorList>
    </citation>
    <scope>NUCLEOTIDE SEQUENCE [LARGE SCALE GENOMIC DNA]</scope>
    <source>
        <strain evidence="2 3">CA85</strain>
    </source>
</reference>
<dbReference type="InterPro" id="IPR006626">
    <property type="entry name" value="PbH1"/>
</dbReference>
<evidence type="ECO:0000313" key="2">
    <source>
        <dbReference type="EMBL" id="TWT65156.1"/>
    </source>
</evidence>
<dbReference type="EMBL" id="SJPK01000008">
    <property type="protein sequence ID" value="TWT65156.1"/>
    <property type="molecule type" value="Genomic_DNA"/>
</dbReference>
<evidence type="ECO:0000313" key="3">
    <source>
        <dbReference type="Proteomes" id="UP000318053"/>
    </source>
</evidence>
<gene>
    <name evidence="2" type="ORF">CA85_35040</name>
</gene>
<keyword evidence="3" id="KW-1185">Reference proteome</keyword>
<dbReference type="Gene3D" id="2.60.120.260">
    <property type="entry name" value="Galactose-binding domain-like"/>
    <property type="match status" value="1"/>
</dbReference>
<feature type="domain" description="Right handed beta helix" evidence="1">
    <location>
        <begin position="372"/>
        <end position="424"/>
    </location>
</feature>
<organism evidence="2 3">
    <name type="scientific">Allorhodopirellula solitaria</name>
    <dbReference type="NCBI Taxonomy" id="2527987"/>
    <lineage>
        <taxon>Bacteria</taxon>
        <taxon>Pseudomonadati</taxon>
        <taxon>Planctomycetota</taxon>
        <taxon>Planctomycetia</taxon>
        <taxon>Pirellulales</taxon>
        <taxon>Pirellulaceae</taxon>
        <taxon>Allorhodopirellula</taxon>
    </lineage>
</organism>
<dbReference type="Pfam" id="PF13229">
    <property type="entry name" value="Beta_helix"/>
    <property type="match status" value="1"/>
</dbReference>
<sequence>MTNMIVRASLSLLRSVGMRAQPSCAEIALQRRRAAASTDIWPAARACAAAASTTVRILPALFALVPLAGLVEKPALAAADIYVSPSGSDANEGASDAPVQSIARAKTLASQWAGTESVTVHVADGVYSLPETVVFTAQDSGTEAAPVVYQSENEGGAVISGGTPLDLTWEPFRDGIFMAKTEDGLQIDQLFVGGQNQRMARYPNFDSEKTTAPYQGFAADAFSPDRAARWKNPAGGYIHAMHRARWGGYHYLITGKNSAGEVTYEGGWQNNRQMGMHEDHRMVENIFEELDAPGEWYHDASSSTLYYMPEPGMVLADAMIEVVRLRHLIEFRGSESSPVQFVTLQGFTFRHAARTFMETKEPLLRSDWTIYRGGGVVLEGTQDVSIEDCHFDQLGGNAIFISNYNRRAVVKGCHIHDCGASGVCWVGDPDAVRNPLFEYRQTNDLAKIDRTPGPRTNNYPADSIVEDCLIHAVGSVERQPAGVQISMSRRITVRDCSIYDCARAGINIGDGTWGGHLIERNDVFQTVQETGDHGSFNSWGRDRYWRRDQKTTQAAVDQSPELPLLDAVQTTVLRNNRFRCDHGWDIDLDDGSSNYHIYNNLMLNGGLKLREGFHRRVWNNITVNNGLHPHVWYNDSGDEVFGNIFMHAPKAARMPTDKAKGKRVDENLYYSNVPEMKSRFAQFGWDVHSIVADPKFVDPEAGDFRVAADSPAKAIGFQNFATDHFGVKKPALRSIAETPQIPTVEVRQTLTKPRSDSPKPRGDQTVTFFGAKVRSLTGDEFSAYGVSKSDGGVAVIAAPRSSVAAAAGLTTGDLIQAINRKRIRGSADLAGTPQPTVHAPLTLTVIRDQNAIELKLAAAPMPTLIDQDTFVLDASDAYLHNNGGGTPIVKRERARRTELAYWTDEDAFVQWSFRVEKAGTFEVLAELAVLKPSSSLQYGLPGNLHIVELKSTGSYTRYKLQPLGQIELEAADETTLRLQPDREAWNPINLRAITLRRVQP</sequence>
<name>A0A5C5XPK7_9BACT</name>
<dbReference type="AlphaFoldDB" id="A0A5C5XPK7"/>
<comment type="caution">
    <text evidence="2">The sequence shown here is derived from an EMBL/GenBank/DDBJ whole genome shotgun (WGS) entry which is preliminary data.</text>
</comment>
<dbReference type="InterPro" id="IPR039448">
    <property type="entry name" value="Beta_helix"/>
</dbReference>
<dbReference type="Proteomes" id="UP000318053">
    <property type="component" value="Unassembled WGS sequence"/>
</dbReference>
<dbReference type="Gene3D" id="2.30.42.10">
    <property type="match status" value="1"/>
</dbReference>
<dbReference type="SUPFAM" id="SSF51126">
    <property type="entry name" value="Pectin lyase-like"/>
    <property type="match status" value="1"/>
</dbReference>
<accession>A0A5C5XPK7</accession>
<dbReference type="SMART" id="SM00710">
    <property type="entry name" value="PbH1"/>
    <property type="match status" value="6"/>
</dbReference>
<dbReference type="InterPro" id="IPR036034">
    <property type="entry name" value="PDZ_sf"/>
</dbReference>
<dbReference type="InterPro" id="IPR011050">
    <property type="entry name" value="Pectin_lyase_fold/virulence"/>
</dbReference>
<dbReference type="PANTHER" id="PTHR36453:SF1">
    <property type="entry name" value="RIGHT HANDED BETA HELIX DOMAIN-CONTAINING PROTEIN"/>
    <property type="match status" value="1"/>
</dbReference>
<dbReference type="PANTHER" id="PTHR36453">
    <property type="entry name" value="SECRETED PROTEIN-RELATED"/>
    <property type="match status" value="1"/>
</dbReference>
<dbReference type="Gene3D" id="2.160.20.10">
    <property type="entry name" value="Single-stranded right-handed beta-helix, Pectin lyase-like"/>
    <property type="match status" value="2"/>
</dbReference>
<dbReference type="SUPFAM" id="SSF50156">
    <property type="entry name" value="PDZ domain-like"/>
    <property type="match status" value="1"/>
</dbReference>
<dbReference type="InterPro" id="IPR012334">
    <property type="entry name" value="Pectin_lyas_fold"/>
</dbReference>
<proteinExistence type="predicted"/>
<protein>
    <recommendedName>
        <fullName evidence="1">Right handed beta helix domain-containing protein</fullName>
    </recommendedName>
</protein>